<feature type="domain" description="JmjC" evidence="2">
    <location>
        <begin position="180"/>
        <end position="336"/>
    </location>
</feature>
<keyword evidence="1" id="KW-0472">Membrane</keyword>
<sequence length="522" mass="58966">MKLKESMKRVAGPIVVGVFTPLLLIAAVVIVHVIRMTAASTRAEKRGEYVETSTRRSCANFRRVPLGGVDEFDFGAESSMVDGVAAFRQFVRSNLQELRPAVFRNVLTDNEYLTRIRNDEELAEMLTANGVEVQAEGSLHEFEYRERNGKPEIMSAADYIARSKREKLYVVDSDFGWLIEGAGVSNTTSQFLRGFSGALREAVSHLWWSGSGGQQSVTHFDSHENFAVMLRGNKTFYVADHTHYDNVYYPYEAEDYGKQKSPIDFKHPEKYLSKYPRYNRSKWMKVVLTPGDMIYVPIGMLHHTEAPPNETSMMVNYFFQMPVWHAYIATKDTLVSDASKRSNDCSCPSADDVWPPLPPGRTSTFQHTFLTSSARWMTEALRSLAFGIFTGAPLKFIVVGAHFCHGCHTDIVCYTMYALKERLDRILEEWLQEFSAAIWDRAALERPATTWGDAIALRDIDNSARSSLVSRVKSEALHCSAFPAADVALFGIVVLSGPVALLSVCDWKRRRRKRVEERGCID</sequence>
<dbReference type="AlphaFoldDB" id="A0A0D3L0L8"/>
<dbReference type="GeneID" id="17286823"/>
<dbReference type="InterPro" id="IPR041667">
    <property type="entry name" value="Cupin_8"/>
</dbReference>
<evidence type="ECO:0000313" key="3">
    <source>
        <dbReference type="EnsemblProtists" id="EOD41553"/>
    </source>
</evidence>
<accession>A0A0D3L0L8</accession>
<feature type="transmembrane region" description="Helical" evidence="1">
    <location>
        <begin position="12"/>
        <end position="34"/>
    </location>
</feature>
<dbReference type="RefSeq" id="XP_005793982.1">
    <property type="nucleotide sequence ID" value="XM_005793925.1"/>
</dbReference>
<dbReference type="Pfam" id="PF13621">
    <property type="entry name" value="Cupin_8"/>
    <property type="match status" value="1"/>
</dbReference>
<dbReference type="PROSITE" id="PS51184">
    <property type="entry name" value="JMJC"/>
    <property type="match status" value="1"/>
</dbReference>
<dbReference type="SUPFAM" id="SSF51197">
    <property type="entry name" value="Clavaminate synthase-like"/>
    <property type="match status" value="1"/>
</dbReference>
<name>A0A0D3L0L8_EMIH1</name>
<evidence type="ECO:0000259" key="2">
    <source>
        <dbReference type="PROSITE" id="PS51184"/>
    </source>
</evidence>
<protein>
    <recommendedName>
        <fullName evidence="2">JmjC domain-containing protein</fullName>
    </recommendedName>
</protein>
<keyword evidence="4" id="KW-1185">Reference proteome</keyword>
<evidence type="ECO:0000256" key="1">
    <source>
        <dbReference type="SAM" id="Phobius"/>
    </source>
</evidence>
<dbReference type="Proteomes" id="UP000013827">
    <property type="component" value="Unassembled WGS sequence"/>
</dbReference>
<dbReference type="PaxDb" id="2903-EOD41553"/>
<keyword evidence="1" id="KW-0812">Transmembrane</keyword>
<dbReference type="HOGENOM" id="CLU_522194_0_0_1"/>
<keyword evidence="1" id="KW-1133">Transmembrane helix</keyword>
<dbReference type="PANTHER" id="PTHR12461">
    <property type="entry name" value="HYPOXIA-INDUCIBLE FACTOR 1 ALPHA INHIBITOR-RELATED"/>
    <property type="match status" value="1"/>
</dbReference>
<reference evidence="4" key="1">
    <citation type="journal article" date="2013" name="Nature">
        <title>Pan genome of the phytoplankton Emiliania underpins its global distribution.</title>
        <authorList>
            <person name="Read B.A."/>
            <person name="Kegel J."/>
            <person name="Klute M.J."/>
            <person name="Kuo A."/>
            <person name="Lefebvre S.C."/>
            <person name="Maumus F."/>
            <person name="Mayer C."/>
            <person name="Miller J."/>
            <person name="Monier A."/>
            <person name="Salamov A."/>
            <person name="Young J."/>
            <person name="Aguilar M."/>
            <person name="Claverie J.M."/>
            <person name="Frickenhaus S."/>
            <person name="Gonzalez K."/>
            <person name="Herman E.K."/>
            <person name="Lin Y.C."/>
            <person name="Napier J."/>
            <person name="Ogata H."/>
            <person name="Sarno A.F."/>
            <person name="Shmutz J."/>
            <person name="Schroeder D."/>
            <person name="de Vargas C."/>
            <person name="Verret F."/>
            <person name="von Dassow P."/>
            <person name="Valentin K."/>
            <person name="Van de Peer Y."/>
            <person name="Wheeler G."/>
            <person name="Dacks J.B."/>
            <person name="Delwiche C.F."/>
            <person name="Dyhrman S.T."/>
            <person name="Glockner G."/>
            <person name="John U."/>
            <person name="Richards T."/>
            <person name="Worden A.Z."/>
            <person name="Zhang X."/>
            <person name="Grigoriev I.V."/>
            <person name="Allen A.E."/>
            <person name="Bidle K."/>
            <person name="Borodovsky M."/>
            <person name="Bowler C."/>
            <person name="Brownlee C."/>
            <person name="Cock J.M."/>
            <person name="Elias M."/>
            <person name="Gladyshev V.N."/>
            <person name="Groth M."/>
            <person name="Guda C."/>
            <person name="Hadaegh A."/>
            <person name="Iglesias-Rodriguez M.D."/>
            <person name="Jenkins J."/>
            <person name="Jones B.M."/>
            <person name="Lawson T."/>
            <person name="Leese F."/>
            <person name="Lindquist E."/>
            <person name="Lobanov A."/>
            <person name="Lomsadze A."/>
            <person name="Malik S.B."/>
            <person name="Marsh M.E."/>
            <person name="Mackinder L."/>
            <person name="Mock T."/>
            <person name="Mueller-Roeber B."/>
            <person name="Pagarete A."/>
            <person name="Parker M."/>
            <person name="Probert I."/>
            <person name="Quesneville H."/>
            <person name="Raines C."/>
            <person name="Rensing S.A."/>
            <person name="Riano-Pachon D.M."/>
            <person name="Richier S."/>
            <person name="Rokitta S."/>
            <person name="Shiraiwa Y."/>
            <person name="Soanes D.M."/>
            <person name="van der Giezen M."/>
            <person name="Wahlund T.M."/>
            <person name="Williams B."/>
            <person name="Wilson W."/>
            <person name="Wolfe G."/>
            <person name="Wurch L.L."/>
        </authorList>
    </citation>
    <scope>NUCLEOTIDE SEQUENCE</scope>
</reference>
<dbReference type="InterPro" id="IPR003347">
    <property type="entry name" value="JmjC_dom"/>
</dbReference>
<dbReference type="Gene3D" id="2.60.120.10">
    <property type="entry name" value="Jelly Rolls"/>
    <property type="match status" value="1"/>
</dbReference>
<dbReference type="InterPro" id="IPR014710">
    <property type="entry name" value="RmlC-like_jellyroll"/>
</dbReference>
<dbReference type="EnsemblProtists" id="EOD41553">
    <property type="protein sequence ID" value="EOD41553"/>
    <property type="gene ID" value="EMIHUDRAFT_193906"/>
</dbReference>
<proteinExistence type="predicted"/>
<dbReference type="KEGG" id="ehx:EMIHUDRAFT_193906"/>
<feature type="transmembrane region" description="Helical" evidence="1">
    <location>
        <begin position="487"/>
        <end position="505"/>
    </location>
</feature>
<dbReference type="PANTHER" id="PTHR12461:SF105">
    <property type="entry name" value="HYPOXIA-INDUCIBLE FACTOR 1-ALPHA INHIBITOR"/>
    <property type="match status" value="1"/>
</dbReference>
<organism evidence="3 4">
    <name type="scientific">Emiliania huxleyi (strain CCMP1516)</name>
    <dbReference type="NCBI Taxonomy" id="280463"/>
    <lineage>
        <taxon>Eukaryota</taxon>
        <taxon>Haptista</taxon>
        <taxon>Haptophyta</taxon>
        <taxon>Prymnesiophyceae</taxon>
        <taxon>Isochrysidales</taxon>
        <taxon>Noelaerhabdaceae</taxon>
        <taxon>Emiliania</taxon>
    </lineage>
</organism>
<evidence type="ECO:0000313" key="4">
    <source>
        <dbReference type="Proteomes" id="UP000013827"/>
    </source>
</evidence>
<dbReference type="SMART" id="SM00558">
    <property type="entry name" value="JmjC"/>
    <property type="match status" value="1"/>
</dbReference>
<reference evidence="3" key="2">
    <citation type="submission" date="2024-10" db="UniProtKB">
        <authorList>
            <consortium name="EnsemblProtists"/>
        </authorList>
    </citation>
    <scope>IDENTIFICATION</scope>
</reference>